<protein>
    <submittedName>
        <fullName evidence="1">Uncharacterized protein</fullName>
    </submittedName>
</protein>
<name>A0ABX7WL76_9GAMM</name>
<evidence type="ECO:0000313" key="1">
    <source>
        <dbReference type="EMBL" id="QTP60327.1"/>
    </source>
</evidence>
<sequence length="291" mass="32396">MAYLATAVGLLLVAALAMQAWRLADNRAKDKAWAWLQSHAPGTVEEFDPAMVEALPEAARRYFLYTIAPGTPLHVVSEIQMRGEIGLGTKEAPGYRPMQARQLLAPPHGFLWRLERAGAGLMQMSGSDGMANGRSWTRFWLNGTLPVARAGGDDNHLRASFGRSVAEAAFWAPAALLPQHGVHWEEAGVRWEETGEPNLARAIVTHGTLEQAIEIAVAENGQPRWVQFQRWSNANPEKEWRLQPFGGYLDDFQNFEGFTLPTQVESGNHFGTEAYFPSFRVRVEEVRFSVP</sequence>
<dbReference type="RefSeq" id="WP_209473839.1">
    <property type="nucleotide sequence ID" value="NZ_CP053383.1"/>
</dbReference>
<accession>A0ABX7WL76</accession>
<evidence type="ECO:0000313" key="2">
    <source>
        <dbReference type="Proteomes" id="UP000671845"/>
    </source>
</evidence>
<dbReference type="InterPro" id="IPR046674">
    <property type="entry name" value="DUF6544"/>
</dbReference>
<dbReference type="Proteomes" id="UP000671845">
    <property type="component" value="Chromosome"/>
</dbReference>
<gene>
    <name evidence="1" type="ORF">HNO53_17370</name>
</gene>
<keyword evidence="2" id="KW-1185">Reference proteome</keyword>
<organism evidence="1 2">
    <name type="scientific">Halomonas sulfidivorans</name>
    <dbReference type="NCBI Taxonomy" id="2733488"/>
    <lineage>
        <taxon>Bacteria</taxon>
        <taxon>Pseudomonadati</taxon>
        <taxon>Pseudomonadota</taxon>
        <taxon>Gammaproteobacteria</taxon>
        <taxon>Oceanospirillales</taxon>
        <taxon>Halomonadaceae</taxon>
        <taxon>Halomonas</taxon>
    </lineage>
</organism>
<proteinExistence type="predicted"/>
<reference evidence="1 2" key="1">
    <citation type="journal article" date="2021" name="Front. Microbiol.">
        <title>Aerobic Denitrification and Heterotrophic Sulfur Oxidation in the Genus Halomonas Revealed by Six Novel Species Characterizations and Genome-Based Analysis.</title>
        <authorList>
            <person name="Wang L."/>
            <person name="Shao Z."/>
        </authorList>
    </citation>
    <scope>NUCLEOTIDE SEQUENCE [LARGE SCALE GENOMIC DNA]</scope>
    <source>
        <strain evidence="1 2">MCCC 1A13718</strain>
    </source>
</reference>
<dbReference type="EMBL" id="CP053383">
    <property type="protein sequence ID" value="QTP60327.1"/>
    <property type="molecule type" value="Genomic_DNA"/>
</dbReference>
<dbReference type="Pfam" id="PF20181">
    <property type="entry name" value="DUF6544"/>
    <property type="match status" value="1"/>
</dbReference>